<evidence type="ECO:0000259" key="3">
    <source>
        <dbReference type="Pfam" id="PF02784"/>
    </source>
</evidence>
<comment type="caution">
    <text evidence="4">The sequence shown here is derived from an EMBL/GenBank/DDBJ whole genome shotgun (WGS) entry which is preliminary data.</text>
</comment>
<evidence type="ECO:0000256" key="1">
    <source>
        <dbReference type="ARBA" id="ARBA00001933"/>
    </source>
</evidence>
<organism evidence="4 5">
    <name type="scientific">Saccharopolyspora erythraea</name>
    <name type="common">Streptomyces erythraeus</name>
    <dbReference type="NCBI Taxonomy" id="1836"/>
    <lineage>
        <taxon>Bacteria</taxon>
        <taxon>Bacillati</taxon>
        <taxon>Actinomycetota</taxon>
        <taxon>Actinomycetes</taxon>
        <taxon>Pseudonocardiales</taxon>
        <taxon>Pseudonocardiaceae</taxon>
        <taxon>Saccharopolyspora</taxon>
    </lineage>
</organism>
<evidence type="ECO:0000256" key="2">
    <source>
        <dbReference type="ARBA" id="ARBA00022898"/>
    </source>
</evidence>
<proteinExistence type="predicted"/>
<evidence type="ECO:0000313" key="5">
    <source>
        <dbReference type="Proteomes" id="UP001500729"/>
    </source>
</evidence>
<comment type="cofactor">
    <cofactor evidence="1">
        <name>pyridoxal 5'-phosphate</name>
        <dbReference type="ChEBI" id="CHEBI:597326"/>
    </cofactor>
</comment>
<protein>
    <recommendedName>
        <fullName evidence="3">Orn/DAP/Arg decarboxylase 2 N-terminal domain-containing protein</fullName>
    </recommendedName>
</protein>
<keyword evidence="2" id="KW-0663">Pyridoxal phosphate</keyword>
<dbReference type="InterPro" id="IPR022644">
    <property type="entry name" value="De-COase2_N"/>
</dbReference>
<dbReference type="Pfam" id="PF02784">
    <property type="entry name" value="Orn_Arg_deC_N"/>
    <property type="match status" value="1"/>
</dbReference>
<evidence type="ECO:0000313" key="4">
    <source>
        <dbReference type="EMBL" id="GAA0521255.1"/>
    </source>
</evidence>
<dbReference type="Proteomes" id="UP001500729">
    <property type="component" value="Unassembled WGS sequence"/>
</dbReference>
<gene>
    <name evidence="4" type="ORF">GCM10009533_20430</name>
</gene>
<dbReference type="SUPFAM" id="SSF51419">
    <property type="entry name" value="PLP-binding barrel"/>
    <property type="match status" value="1"/>
</dbReference>
<dbReference type="PANTHER" id="PTHR43727:SF2">
    <property type="entry name" value="GROUP IV DECARBOXYLASE"/>
    <property type="match status" value="1"/>
</dbReference>
<sequence>MDPATVRARCRAYQAALPGAEIAYAGRAFQCREMAALVAGEACRSTCARPGSSPPPWPPAGRLDGSCCTATPNRTASCARRSPRASGAWCSTRSTRSTGWARRPPAAKTCCVTPGVDGHTHRAVTTGVDDQKFGFPLGRAAEAVERVRRQPRLELVGLHCHIGSQITDVGVYEDAVRRLAAFMTEIALRHGTCLRQLNIGGGHAVQATGGLV</sequence>
<feature type="domain" description="Orn/DAP/Arg decarboxylase 2 N-terminal" evidence="3">
    <location>
        <begin position="112"/>
        <end position="208"/>
    </location>
</feature>
<name>A0ABP3MIR0_SACER</name>
<dbReference type="PANTHER" id="PTHR43727">
    <property type="entry name" value="DIAMINOPIMELATE DECARBOXYLASE"/>
    <property type="match status" value="1"/>
</dbReference>
<dbReference type="EMBL" id="BAAAGS010000010">
    <property type="protein sequence ID" value="GAA0521255.1"/>
    <property type="molecule type" value="Genomic_DNA"/>
</dbReference>
<dbReference type="Gene3D" id="3.20.20.10">
    <property type="entry name" value="Alanine racemase"/>
    <property type="match status" value="1"/>
</dbReference>
<accession>A0ABP3MIR0</accession>
<dbReference type="InterPro" id="IPR029066">
    <property type="entry name" value="PLP-binding_barrel"/>
</dbReference>
<reference evidence="5" key="1">
    <citation type="journal article" date="2019" name="Int. J. Syst. Evol. Microbiol.">
        <title>The Global Catalogue of Microorganisms (GCM) 10K type strain sequencing project: providing services to taxonomists for standard genome sequencing and annotation.</title>
        <authorList>
            <consortium name="The Broad Institute Genomics Platform"/>
            <consortium name="The Broad Institute Genome Sequencing Center for Infectious Disease"/>
            <person name="Wu L."/>
            <person name="Ma J."/>
        </authorList>
    </citation>
    <scope>NUCLEOTIDE SEQUENCE [LARGE SCALE GENOMIC DNA]</scope>
    <source>
        <strain evidence="5">JCM 10303</strain>
    </source>
</reference>
<keyword evidence="5" id="KW-1185">Reference proteome</keyword>